<accession>A0AAN9VNL1</accession>
<gene>
    <name evidence="1" type="ORF">R5R35_008899</name>
</gene>
<name>A0AAN9VNL1_9ORTH</name>
<organism evidence="1 2">
    <name type="scientific">Gryllus longicercus</name>
    <dbReference type="NCBI Taxonomy" id="2509291"/>
    <lineage>
        <taxon>Eukaryota</taxon>
        <taxon>Metazoa</taxon>
        <taxon>Ecdysozoa</taxon>
        <taxon>Arthropoda</taxon>
        <taxon>Hexapoda</taxon>
        <taxon>Insecta</taxon>
        <taxon>Pterygota</taxon>
        <taxon>Neoptera</taxon>
        <taxon>Polyneoptera</taxon>
        <taxon>Orthoptera</taxon>
        <taxon>Ensifera</taxon>
        <taxon>Gryllidea</taxon>
        <taxon>Grylloidea</taxon>
        <taxon>Gryllidae</taxon>
        <taxon>Gryllinae</taxon>
        <taxon>Gryllus</taxon>
    </lineage>
</organism>
<protein>
    <submittedName>
        <fullName evidence="1">Uncharacterized protein</fullName>
    </submittedName>
</protein>
<evidence type="ECO:0000313" key="1">
    <source>
        <dbReference type="EMBL" id="KAK7793692.1"/>
    </source>
</evidence>
<evidence type="ECO:0000313" key="2">
    <source>
        <dbReference type="Proteomes" id="UP001378592"/>
    </source>
</evidence>
<dbReference type="EMBL" id="JAZDUA010000366">
    <property type="protein sequence ID" value="KAK7793692.1"/>
    <property type="molecule type" value="Genomic_DNA"/>
</dbReference>
<comment type="caution">
    <text evidence="1">The sequence shown here is derived from an EMBL/GenBank/DDBJ whole genome shotgun (WGS) entry which is preliminary data.</text>
</comment>
<reference evidence="1 2" key="1">
    <citation type="submission" date="2024-03" db="EMBL/GenBank/DDBJ databases">
        <title>The genome assembly and annotation of the cricket Gryllus longicercus Weissman &amp; Gray.</title>
        <authorList>
            <person name="Szrajer S."/>
            <person name="Gray D."/>
            <person name="Ylla G."/>
        </authorList>
    </citation>
    <scope>NUCLEOTIDE SEQUENCE [LARGE SCALE GENOMIC DNA]</scope>
    <source>
        <strain evidence="1">DAG 2021-001</strain>
        <tissue evidence="1">Whole body minus gut</tissue>
    </source>
</reference>
<keyword evidence="2" id="KW-1185">Reference proteome</keyword>
<proteinExistence type="predicted"/>
<dbReference type="Proteomes" id="UP001378592">
    <property type="component" value="Unassembled WGS sequence"/>
</dbReference>
<dbReference type="PANTHER" id="PTHR46113">
    <property type="entry name" value="SNAC DOMAIN-CONTAINING PROTEIN"/>
    <property type="match status" value="1"/>
</dbReference>
<dbReference type="PANTHER" id="PTHR46113:SF1">
    <property type="entry name" value="PEPTIDASE M17 LEUCYL AMINOPEPTIDASE N-TERMINAL DOMAIN-CONTAINING PROTEIN"/>
    <property type="match status" value="1"/>
</dbReference>
<dbReference type="AlphaFoldDB" id="A0AAN9VNL1"/>
<sequence>MVSAIHNRVNYNSPNKRVIININSEPELNLWKERGIDELVSQHTMSFFTRFNINSDFLNTDPSLWESNNYYQEARHCLSFVKVVNDTAERAVALVSQFNSSLTRNEEQKQYLFKVVAEHRRAHPTADKLNL</sequence>